<feature type="transmembrane region" description="Helical" evidence="2">
    <location>
        <begin position="58"/>
        <end position="76"/>
    </location>
</feature>
<evidence type="ECO:0000256" key="1">
    <source>
        <dbReference type="SAM" id="MobiDB-lite"/>
    </source>
</evidence>
<feature type="compositionally biased region" description="Polar residues" evidence="1">
    <location>
        <begin position="1"/>
        <end position="16"/>
    </location>
</feature>
<evidence type="ECO:0000256" key="2">
    <source>
        <dbReference type="SAM" id="Phobius"/>
    </source>
</evidence>
<proteinExistence type="predicted"/>
<comment type="caution">
    <text evidence="3">The sequence shown here is derived from an EMBL/GenBank/DDBJ whole genome shotgun (WGS) entry which is preliminary data.</text>
</comment>
<sequence>MGRPTSSGPYKSTTQLNKDKRSARHKRVLEKLWLALPSDRTSRSPRRGTDRSCRLDKIFSISDFILVSFSVFLLLLL</sequence>
<name>A0A426YM78_ENSVE</name>
<dbReference type="EMBL" id="AMZH03011466">
    <property type="protein sequence ID" value="RRT52825.1"/>
    <property type="molecule type" value="Genomic_DNA"/>
</dbReference>
<keyword evidence="2" id="KW-0812">Transmembrane</keyword>
<organism evidence="3 4">
    <name type="scientific">Ensete ventricosum</name>
    <name type="common">Abyssinian banana</name>
    <name type="synonym">Musa ensete</name>
    <dbReference type="NCBI Taxonomy" id="4639"/>
    <lineage>
        <taxon>Eukaryota</taxon>
        <taxon>Viridiplantae</taxon>
        <taxon>Streptophyta</taxon>
        <taxon>Embryophyta</taxon>
        <taxon>Tracheophyta</taxon>
        <taxon>Spermatophyta</taxon>
        <taxon>Magnoliopsida</taxon>
        <taxon>Liliopsida</taxon>
        <taxon>Zingiberales</taxon>
        <taxon>Musaceae</taxon>
        <taxon>Ensete</taxon>
    </lineage>
</organism>
<feature type="region of interest" description="Disordered" evidence="1">
    <location>
        <begin position="1"/>
        <end position="24"/>
    </location>
</feature>
<keyword evidence="2" id="KW-1133">Transmembrane helix</keyword>
<evidence type="ECO:0000313" key="3">
    <source>
        <dbReference type="EMBL" id="RRT52825.1"/>
    </source>
</evidence>
<accession>A0A426YM78</accession>
<keyword evidence="2" id="KW-0472">Membrane</keyword>
<evidence type="ECO:0000313" key="4">
    <source>
        <dbReference type="Proteomes" id="UP000287651"/>
    </source>
</evidence>
<reference evidence="3 4" key="1">
    <citation type="journal article" date="2014" name="Agronomy (Basel)">
        <title>A Draft Genome Sequence for Ensete ventricosum, the Drought-Tolerant Tree Against Hunger.</title>
        <authorList>
            <person name="Harrison J."/>
            <person name="Moore K.A."/>
            <person name="Paszkiewicz K."/>
            <person name="Jones T."/>
            <person name="Grant M."/>
            <person name="Ambacheew D."/>
            <person name="Muzemil S."/>
            <person name="Studholme D.J."/>
        </authorList>
    </citation>
    <scope>NUCLEOTIDE SEQUENCE [LARGE SCALE GENOMIC DNA]</scope>
</reference>
<dbReference type="AlphaFoldDB" id="A0A426YM78"/>
<gene>
    <name evidence="3" type="ORF">B296_00004347</name>
</gene>
<protein>
    <submittedName>
        <fullName evidence="3">Uncharacterized protein</fullName>
    </submittedName>
</protein>
<dbReference type="Proteomes" id="UP000287651">
    <property type="component" value="Unassembled WGS sequence"/>
</dbReference>